<evidence type="ECO:0000313" key="1">
    <source>
        <dbReference type="EMBL" id="UWQ54038.1"/>
    </source>
</evidence>
<accession>A0A9Q9M2Y8</accession>
<dbReference type="EMBL" id="CP081070">
    <property type="protein sequence ID" value="UWQ54038.1"/>
    <property type="molecule type" value="Genomic_DNA"/>
</dbReference>
<reference evidence="1" key="1">
    <citation type="submission" date="2021-08" db="EMBL/GenBank/DDBJ databases">
        <authorList>
            <person name="Nwanade C."/>
            <person name="Wang M."/>
            <person name="Masoudi A."/>
            <person name="Yu Z."/>
            <person name="Liu J."/>
        </authorList>
    </citation>
    <scope>NUCLEOTIDE SEQUENCE</scope>
    <source>
        <strain evidence="1">S122</strain>
    </source>
</reference>
<gene>
    <name evidence="1" type="ORF">K3721_00390</name>
</gene>
<sequence length="277" mass="31161">MQEETKASRQANEVEEYEAEDYSIYLHMDGVKCSTAWRLGSYGEDGVLKPDIKAHLVNKFSLPKELAERLSIELGYCLDSDGDVAINLLEINRTQAIERGRKVLGKLVRQSKNGACTRQDLLADLKKLSPYFAASPEDATLLPQAISALENSEAITPDIHAALERLRRTPGAAADMSPRDKRRAHDKRRQYIVETCCYAWKDAGHPLTYTTFSDGRRGGQRQGILIEFIQTVVGMITVPSHGLSGETIRKDIDRFRDALAREEEEFWAPPEFGNQYT</sequence>
<dbReference type="AlphaFoldDB" id="A0A9Q9M2Y8"/>
<dbReference type="Proteomes" id="UP001058713">
    <property type="component" value="Chromosome"/>
</dbReference>
<organism evidence="1 2">
    <name type="scientific">Leisingera caerulea</name>
    <name type="common">Phaeobacter caeruleus</name>
    <dbReference type="NCBI Taxonomy" id="506591"/>
    <lineage>
        <taxon>Bacteria</taxon>
        <taxon>Pseudomonadati</taxon>
        <taxon>Pseudomonadota</taxon>
        <taxon>Alphaproteobacteria</taxon>
        <taxon>Rhodobacterales</taxon>
        <taxon>Roseobacteraceae</taxon>
        <taxon>Leisingera</taxon>
    </lineage>
</organism>
<dbReference type="KEGG" id="lcae:K3721_00390"/>
<dbReference type="RefSeq" id="WP_259971474.1">
    <property type="nucleotide sequence ID" value="NZ_CP081070.1"/>
</dbReference>
<name>A0A9Q9M2Y8_LEICA</name>
<protein>
    <submittedName>
        <fullName evidence="1">Uncharacterized protein</fullName>
    </submittedName>
</protein>
<proteinExistence type="predicted"/>
<evidence type="ECO:0000313" key="2">
    <source>
        <dbReference type="Proteomes" id="UP001058713"/>
    </source>
</evidence>